<dbReference type="AlphaFoldDB" id="A0A263D7C3"/>
<organism evidence="3 4">
    <name type="scientific">Amycolatopsis antarctica</name>
    <dbReference type="NCBI Taxonomy" id="1854586"/>
    <lineage>
        <taxon>Bacteria</taxon>
        <taxon>Bacillati</taxon>
        <taxon>Actinomycetota</taxon>
        <taxon>Actinomycetes</taxon>
        <taxon>Pseudonocardiales</taxon>
        <taxon>Pseudonocardiaceae</taxon>
        <taxon>Amycolatopsis</taxon>
    </lineage>
</organism>
<evidence type="ECO:0000256" key="1">
    <source>
        <dbReference type="ARBA" id="ARBA00022801"/>
    </source>
</evidence>
<dbReference type="InterPro" id="IPR029058">
    <property type="entry name" value="AB_hydrolase_fold"/>
</dbReference>
<evidence type="ECO:0000259" key="2">
    <source>
        <dbReference type="Pfam" id="PF00561"/>
    </source>
</evidence>
<comment type="caution">
    <text evidence="3">The sequence shown here is derived from an EMBL/GenBank/DDBJ whole genome shotgun (WGS) entry which is preliminary data.</text>
</comment>
<dbReference type="Proteomes" id="UP000242444">
    <property type="component" value="Unassembled WGS sequence"/>
</dbReference>
<keyword evidence="1 3" id="KW-0378">Hydrolase</keyword>
<dbReference type="InterPro" id="IPR000639">
    <property type="entry name" value="Epox_hydrolase-like"/>
</dbReference>
<dbReference type="Pfam" id="PF00561">
    <property type="entry name" value="Abhydrolase_1"/>
    <property type="match status" value="1"/>
</dbReference>
<protein>
    <submittedName>
        <fullName evidence="3">Alpha/beta hydrolase</fullName>
    </submittedName>
</protein>
<dbReference type="RefSeq" id="WP_094862641.1">
    <property type="nucleotide sequence ID" value="NZ_NKYE01000005.1"/>
</dbReference>
<dbReference type="EMBL" id="NKYE01000005">
    <property type="protein sequence ID" value="OZM73386.1"/>
    <property type="molecule type" value="Genomic_DNA"/>
</dbReference>
<dbReference type="Gene3D" id="3.40.50.1820">
    <property type="entry name" value="alpha/beta hydrolase"/>
    <property type="match status" value="1"/>
</dbReference>
<dbReference type="PANTHER" id="PTHR43329">
    <property type="entry name" value="EPOXIDE HYDROLASE"/>
    <property type="match status" value="1"/>
</dbReference>
<dbReference type="SUPFAM" id="SSF53474">
    <property type="entry name" value="alpha/beta-Hydrolases"/>
    <property type="match status" value="1"/>
</dbReference>
<proteinExistence type="predicted"/>
<name>A0A263D7C3_9PSEU</name>
<dbReference type="FunCoup" id="A0A263D7C3">
    <property type="interactions" value="2"/>
</dbReference>
<evidence type="ECO:0000313" key="3">
    <source>
        <dbReference type="EMBL" id="OZM73386.1"/>
    </source>
</evidence>
<accession>A0A263D7C3</accession>
<dbReference type="GO" id="GO:0016787">
    <property type="term" value="F:hydrolase activity"/>
    <property type="evidence" value="ECO:0007669"/>
    <property type="project" value="UniProtKB-KW"/>
</dbReference>
<dbReference type="OrthoDB" id="2987348at2"/>
<sequence length="311" mass="33958">MRAPDPSSVRIDGPWTHRDVSANGIRLHVAEAGSGPMVLLLHGFGEFWWTWRAQIPVLAEAGYRVVAADLRGYGDSDKPPRGYDAWTLAGDVVGLIRSLGERRAHLVGHAWGGMTAWTAASLHPRVVRSVSVLGGAHPLALRAATAHTPLRRGPDNQARALGHLFRFQIPKSPERGLTKDGAAALGELLRAWSGPQWTNTADFAEVATKFREAMLIPGVAHSALEYYRWAFRAQFRGEGRRFTDAVRERVDVPVLQLHGALDPCVLPATARASAPWLGPRSRFETLDGVGHFPHLEAPDRTAAALLDFLAH</sequence>
<dbReference type="PRINTS" id="PR00412">
    <property type="entry name" value="EPOXHYDRLASE"/>
</dbReference>
<gene>
    <name evidence="3" type="ORF">CFN78_11145</name>
</gene>
<dbReference type="InterPro" id="IPR000073">
    <property type="entry name" value="AB_hydrolase_1"/>
</dbReference>
<feature type="domain" description="AB hydrolase-1" evidence="2">
    <location>
        <begin position="36"/>
        <end position="298"/>
    </location>
</feature>
<keyword evidence="4" id="KW-1185">Reference proteome</keyword>
<evidence type="ECO:0000313" key="4">
    <source>
        <dbReference type="Proteomes" id="UP000242444"/>
    </source>
</evidence>
<dbReference type="InParanoid" id="A0A263D7C3"/>
<dbReference type="PRINTS" id="PR00111">
    <property type="entry name" value="ABHYDROLASE"/>
</dbReference>
<reference evidence="3 4" key="1">
    <citation type="submission" date="2017-07" db="EMBL/GenBank/DDBJ databases">
        <title>Amycolatopsis antarcticus sp. nov., isolated from the surface of an Antarcticus brown macroalga.</title>
        <authorList>
            <person name="Wang J."/>
            <person name="Leiva S."/>
            <person name="Huang J."/>
            <person name="Huang Y."/>
        </authorList>
    </citation>
    <scope>NUCLEOTIDE SEQUENCE [LARGE SCALE GENOMIC DNA]</scope>
    <source>
        <strain evidence="3 4">AU-G6</strain>
    </source>
</reference>